<feature type="domain" description="BSD" evidence="2">
    <location>
        <begin position="248"/>
        <end position="300"/>
    </location>
</feature>
<dbReference type="Proteomes" id="UP001154078">
    <property type="component" value="Chromosome 8"/>
</dbReference>
<accession>A0A9P0FLG3</accession>
<reference evidence="3" key="1">
    <citation type="submission" date="2021-12" db="EMBL/GenBank/DDBJ databases">
        <authorList>
            <person name="King R."/>
        </authorList>
    </citation>
    <scope>NUCLEOTIDE SEQUENCE</scope>
</reference>
<evidence type="ECO:0000256" key="1">
    <source>
        <dbReference type="SAM" id="MobiDB-lite"/>
    </source>
</evidence>
<dbReference type="Gene3D" id="1.10.3970.10">
    <property type="entry name" value="BSD domain"/>
    <property type="match status" value="1"/>
</dbReference>
<gene>
    <name evidence="3" type="ORF">MELIAE_LOCUS11119</name>
</gene>
<name>A0A9P0FLG3_BRAAE</name>
<dbReference type="SMART" id="SM00751">
    <property type="entry name" value="BSD"/>
    <property type="match status" value="1"/>
</dbReference>
<dbReference type="GO" id="GO:0045202">
    <property type="term" value="C:synapse"/>
    <property type="evidence" value="ECO:0007669"/>
    <property type="project" value="TreeGrafter"/>
</dbReference>
<dbReference type="GO" id="GO:0005794">
    <property type="term" value="C:Golgi apparatus"/>
    <property type="evidence" value="ECO:0007669"/>
    <property type="project" value="TreeGrafter"/>
</dbReference>
<keyword evidence="4" id="KW-1185">Reference proteome</keyword>
<feature type="compositionally biased region" description="Polar residues" evidence="1">
    <location>
        <begin position="1"/>
        <end position="13"/>
    </location>
</feature>
<dbReference type="InterPro" id="IPR005607">
    <property type="entry name" value="BSD_dom"/>
</dbReference>
<dbReference type="InterPro" id="IPR035925">
    <property type="entry name" value="BSD_dom_sf"/>
</dbReference>
<dbReference type="InterPro" id="IPR051494">
    <property type="entry name" value="BSD_domain-containing"/>
</dbReference>
<dbReference type="GO" id="GO:0005634">
    <property type="term" value="C:nucleus"/>
    <property type="evidence" value="ECO:0007669"/>
    <property type="project" value="TreeGrafter"/>
</dbReference>
<organism evidence="3 4">
    <name type="scientific">Brassicogethes aeneus</name>
    <name type="common">Rape pollen beetle</name>
    <name type="synonym">Meligethes aeneus</name>
    <dbReference type="NCBI Taxonomy" id="1431903"/>
    <lineage>
        <taxon>Eukaryota</taxon>
        <taxon>Metazoa</taxon>
        <taxon>Ecdysozoa</taxon>
        <taxon>Arthropoda</taxon>
        <taxon>Hexapoda</taxon>
        <taxon>Insecta</taxon>
        <taxon>Pterygota</taxon>
        <taxon>Neoptera</taxon>
        <taxon>Endopterygota</taxon>
        <taxon>Coleoptera</taxon>
        <taxon>Polyphaga</taxon>
        <taxon>Cucujiformia</taxon>
        <taxon>Nitidulidae</taxon>
        <taxon>Meligethinae</taxon>
        <taxon>Brassicogethes</taxon>
    </lineage>
</organism>
<evidence type="ECO:0000259" key="2">
    <source>
        <dbReference type="SMART" id="SM00751"/>
    </source>
</evidence>
<proteinExistence type="predicted"/>
<feature type="region of interest" description="Disordered" evidence="1">
    <location>
        <begin position="87"/>
        <end position="145"/>
    </location>
</feature>
<dbReference type="AlphaFoldDB" id="A0A9P0FLG3"/>
<dbReference type="PANTHER" id="PTHR16019:SF6">
    <property type="entry name" value="SYNAPSE-ASSOCIATED PROTEIN 1"/>
    <property type="match status" value="1"/>
</dbReference>
<dbReference type="EMBL" id="OV121139">
    <property type="protein sequence ID" value="CAH0561791.1"/>
    <property type="molecule type" value="Genomic_DNA"/>
</dbReference>
<protein>
    <recommendedName>
        <fullName evidence="2">BSD domain-containing protein</fullName>
    </recommendedName>
</protein>
<dbReference type="SUPFAM" id="SSF140383">
    <property type="entry name" value="BSD domain-like"/>
    <property type="match status" value="1"/>
</dbReference>
<dbReference type="GO" id="GO:0048172">
    <property type="term" value="P:regulation of short-term neuronal synaptic plasticity"/>
    <property type="evidence" value="ECO:0007669"/>
    <property type="project" value="TreeGrafter"/>
</dbReference>
<evidence type="ECO:0000313" key="4">
    <source>
        <dbReference type="Proteomes" id="UP001154078"/>
    </source>
</evidence>
<evidence type="ECO:0000313" key="3">
    <source>
        <dbReference type="EMBL" id="CAH0561791.1"/>
    </source>
</evidence>
<dbReference type="GO" id="GO:0038203">
    <property type="term" value="P:TORC2 signaling"/>
    <property type="evidence" value="ECO:0007669"/>
    <property type="project" value="TreeGrafter"/>
</dbReference>
<dbReference type="PANTHER" id="PTHR16019">
    <property type="entry name" value="SYNAPSE-ASSOCIATED PROTEIN"/>
    <property type="match status" value="1"/>
</dbReference>
<dbReference type="Pfam" id="PF03909">
    <property type="entry name" value="BSD"/>
    <property type="match status" value="1"/>
</dbReference>
<dbReference type="OrthoDB" id="47923at2759"/>
<feature type="region of interest" description="Disordered" evidence="1">
    <location>
        <begin position="1"/>
        <end position="53"/>
    </location>
</feature>
<sequence>MFSGLTNQVTSWMGNVKGDHEEKVPTPTEDSNVLLSPDKKDGSPTKATAEGGKLAMLTNVKSQIEGIGGWLGSSIPKLRKGEEGLAEATGEDNLGITDDAAGPGSEAKGSSPMPKDDDDNSSATGGADSGPGSAAESPTEEKDGHLGNVQSKALAGAKSFGSFLYSAVNKAGKTVSEASAKIKETVEKNSILGEFNKEQEAFMKGQEGNTATSLPPWTGCSNEEALKDECLSLSTDKRNFVRSPPAGVDFQFDYEVSYPVAMAIMEQDPNLEKMRYELVPKVISEENFWKNYFYRVSLICQANELSFMSREGDSHSASETLISDQPLDSASKDSHEFVSDTLQARSEDLVEVQEGMKKLALGSKTKEEDWERELEAELQDYELVSEHKANNPNWEQEIEEILQEETDLK</sequence>